<evidence type="ECO:0000256" key="6">
    <source>
        <dbReference type="SAM" id="MobiDB-lite"/>
    </source>
</evidence>
<keyword evidence="5" id="KW-0539">Nucleus</keyword>
<reference evidence="7 8" key="1">
    <citation type="submission" date="2019-08" db="EMBL/GenBank/DDBJ databases">
        <title>Whole genome of Aphis craccivora.</title>
        <authorList>
            <person name="Voronova N.V."/>
            <person name="Shulinski R.S."/>
            <person name="Bandarenka Y.V."/>
            <person name="Zhorov D.G."/>
            <person name="Warner D."/>
        </authorList>
    </citation>
    <scope>NUCLEOTIDE SEQUENCE [LARGE SCALE GENOMIC DNA]</scope>
    <source>
        <strain evidence="7">180601</strain>
        <tissue evidence="7">Whole Body</tissue>
    </source>
</reference>
<feature type="region of interest" description="Disordered" evidence="6">
    <location>
        <begin position="17"/>
        <end position="50"/>
    </location>
</feature>
<keyword evidence="3" id="KW-0863">Zinc-finger</keyword>
<dbReference type="InterPro" id="IPR012337">
    <property type="entry name" value="RNaseH-like_sf"/>
</dbReference>
<organism evidence="7 8">
    <name type="scientific">Aphis craccivora</name>
    <name type="common">Cowpea aphid</name>
    <dbReference type="NCBI Taxonomy" id="307492"/>
    <lineage>
        <taxon>Eukaryota</taxon>
        <taxon>Metazoa</taxon>
        <taxon>Ecdysozoa</taxon>
        <taxon>Arthropoda</taxon>
        <taxon>Hexapoda</taxon>
        <taxon>Insecta</taxon>
        <taxon>Pterygota</taxon>
        <taxon>Neoptera</taxon>
        <taxon>Paraneoptera</taxon>
        <taxon>Hemiptera</taxon>
        <taxon>Sternorrhyncha</taxon>
        <taxon>Aphidomorpha</taxon>
        <taxon>Aphidoidea</taxon>
        <taxon>Aphididae</taxon>
        <taxon>Aphidini</taxon>
        <taxon>Aphis</taxon>
        <taxon>Aphis</taxon>
    </lineage>
</organism>
<comment type="caution">
    <text evidence="7">The sequence shown here is derived from an EMBL/GenBank/DDBJ whole genome shotgun (WGS) entry which is preliminary data.</text>
</comment>
<proteinExistence type="predicted"/>
<sequence length="469" mass="53578">MRHMRLKHGTVDLNSRRRQNVLEVSEDQVDDPDIPEHRVSNSSRSDTSQLVQTQSCRLNAVARPIQSNLITRYMPKPVGVSRKYFPFNVVEDREFIKLISMLNSGYTLPSRKILTTSLLPVMYNEVYEKVRNDINSNARYHYIDNNCILKTYLLSCFKYSVSHTSQNLKNELIRVVSEWGLQNKIAACTSDNASNITGAILLCNWRHIGCFAHSLNLAVQHALKEVQDIRDKVKGIVGHFKRSSQAAAKLKLRQEQLEYSSTLNVIQDVVTRWNSTYEMFERILHLKTPLSSALSESNYDVHLNVSDWQIISNTCDILKRFKEITIEISSEKSVSISKVVVLSKALINYCGQLKNKYPGSSVTTKFIDVLTNQVVSRFEKYEWNILYAEAVILDPRFKNHGFLNNSAFIEGKKSLVNKARDIQLGSENHTSVATMPSTSHDSIWNDFDTEVQSLVQKPSISRTADPLLW</sequence>
<dbReference type="SUPFAM" id="SSF140996">
    <property type="entry name" value="Hermes dimerisation domain"/>
    <property type="match status" value="1"/>
</dbReference>
<dbReference type="SUPFAM" id="SSF53098">
    <property type="entry name" value="Ribonuclease H-like"/>
    <property type="match status" value="1"/>
</dbReference>
<evidence type="ECO:0000256" key="5">
    <source>
        <dbReference type="ARBA" id="ARBA00023242"/>
    </source>
</evidence>
<dbReference type="AlphaFoldDB" id="A0A6G0WQR9"/>
<keyword evidence="8" id="KW-1185">Reference proteome</keyword>
<protein>
    <submittedName>
        <fullName evidence="7">Zinc finger BED domain-containing protein 4-like</fullName>
    </submittedName>
</protein>
<dbReference type="OrthoDB" id="117690at2759"/>
<feature type="compositionally biased region" description="Polar residues" evidence="6">
    <location>
        <begin position="40"/>
        <end position="50"/>
    </location>
</feature>
<dbReference type="GO" id="GO:0005634">
    <property type="term" value="C:nucleus"/>
    <property type="evidence" value="ECO:0007669"/>
    <property type="project" value="UniProtKB-SubCell"/>
</dbReference>
<dbReference type="Proteomes" id="UP000478052">
    <property type="component" value="Unassembled WGS sequence"/>
</dbReference>
<name>A0A6G0WQR9_APHCR</name>
<evidence type="ECO:0000313" key="7">
    <source>
        <dbReference type="EMBL" id="KAF0729725.1"/>
    </source>
</evidence>
<dbReference type="PANTHER" id="PTHR46481:SF10">
    <property type="entry name" value="ZINC FINGER BED DOMAIN-CONTAINING PROTEIN 39"/>
    <property type="match status" value="1"/>
</dbReference>
<evidence type="ECO:0000256" key="2">
    <source>
        <dbReference type="ARBA" id="ARBA00022723"/>
    </source>
</evidence>
<evidence type="ECO:0000256" key="4">
    <source>
        <dbReference type="ARBA" id="ARBA00022833"/>
    </source>
</evidence>
<dbReference type="EMBL" id="VUJU01008512">
    <property type="protein sequence ID" value="KAF0729725.1"/>
    <property type="molecule type" value="Genomic_DNA"/>
</dbReference>
<keyword evidence="2" id="KW-0479">Metal-binding</keyword>
<gene>
    <name evidence="7" type="ORF">FWK35_00021642</name>
</gene>
<accession>A0A6G0WQR9</accession>
<evidence type="ECO:0000256" key="3">
    <source>
        <dbReference type="ARBA" id="ARBA00022771"/>
    </source>
</evidence>
<keyword evidence="4" id="KW-0862">Zinc</keyword>
<comment type="subcellular location">
    <subcellularLocation>
        <location evidence="1">Nucleus</location>
    </subcellularLocation>
</comment>
<feature type="compositionally biased region" description="Acidic residues" evidence="6">
    <location>
        <begin position="24"/>
        <end position="33"/>
    </location>
</feature>
<dbReference type="PANTHER" id="PTHR46481">
    <property type="entry name" value="ZINC FINGER BED DOMAIN-CONTAINING PROTEIN 4"/>
    <property type="match status" value="1"/>
</dbReference>
<evidence type="ECO:0000313" key="8">
    <source>
        <dbReference type="Proteomes" id="UP000478052"/>
    </source>
</evidence>
<dbReference type="GO" id="GO:0008270">
    <property type="term" value="F:zinc ion binding"/>
    <property type="evidence" value="ECO:0007669"/>
    <property type="project" value="UniProtKB-KW"/>
</dbReference>
<evidence type="ECO:0000256" key="1">
    <source>
        <dbReference type="ARBA" id="ARBA00004123"/>
    </source>
</evidence>
<dbReference type="InterPro" id="IPR052035">
    <property type="entry name" value="ZnF_BED_domain_contain"/>
</dbReference>